<dbReference type="RefSeq" id="WP_408608567.1">
    <property type="nucleotide sequence ID" value="NZ_JASPER010000004.1"/>
</dbReference>
<protein>
    <submittedName>
        <fullName evidence="1">Uncharacterized protein</fullName>
    </submittedName>
</protein>
<accession>A0A448PKI2</accession>
<dbReference type="Proteomes" id="UP000268658">
    <property type="component" value="Chromosome"/>
</dbReference>
<dbReference type="AlphaFoldDB" id="A0A448PKI2"/>
<dbReference type="EMBL" id="LR134477">
    <property type="protein sequence ID" value="VEI15615.1"/>
    <property type="molecule type" value="Genomic_DNA"/>
</dbReference>
<proteinExistence type="predicted"/>
<gene>
    <name evidence="1" type="ORF">NCTC10951_01252</name>
</gene>
<name>A0A448PKI2_ACTVI</name>
<evidence type="ECO:0000313" key="2">
    <source>
        <dbReference type="Proteomes" id="UP000268658"/>
    </source>
</evidence>
<sequence>MLESFRVDVACGEPRVTVRFTGSDDAEARRVHADVVEAVEKVARVERAWPAVVAGGRSVPLGPER</sequence>
<organism evidence="1 2">
    <name type="scientific">Actinomyces viscosus</name>
    <dbReference type="NCBI Taxonomy" id="1656"/>
    <lineage>
        <taxon>Bacteria</taxon>
        <taxon>Bacillati</taxon>
        <taxon>Actinomycetota</taxon>
        <taxon>Actinomycetes</taxon>
        <taxon>Actinomycetales</taxon>
        <taxon>Actinomycetaceae</taxon>
        <taxon>Actinomyces</taxon>
    </lineage>
</organism>
<evidence type="ECO:0000313" key="1">
    <source>
        <dbReference type="EMBL" id="VEI15615.1"/>
    </source>
</evidence>
<dbReference type="KEGG" id="avc:NCTC10951_01252"/>
<reference evidence="1 2" key="1">
    <citation type="submission" date="2018-12" db="EMBL/GenBank/DDBJ databases">
        <authorList>
            <consortium name="Pathogen Informatics"/>
        </authorList>
    </citation>
    <scope>NUCLEOTIDE SEQUENCE [LARGE SCALE GENOMIC DNA]</scope>
    <source>
        <strain evidence="1 2">NCTC10951</strain>
    </source>
</reference>